<keyword evidence="10" id="KW-1185">Reference proteome</keyword>
<sequence length="295" mass="31481">MAVRFLPPPEERPRAQREEQGDLAEVIEFRSRLRRPEPAAPDEAPRRGEAVADPLARGAATVDRLARGSRQQGEPRGAGGARPAAALRALLGPASDAVADGSGVLASGVHASGVHASGLSATTPDAEQAECSGPTPYESAVKLLARRALSSGELQRALVSLGHPEVDAEQAVAECVDALYLDDADLAVTVAEKLRSSKGESKARIRQKLRERQLPDAAIEAALEGLDDDDELELLTQTARERARRLTGLDRQTAERRLLGFLARRGWSGERATRAAREALDGGTRSQGRGTVRFQ</sequence>
<feature type="region of interest" description="Disordered" evidence="5">
    <location>
        <begin position="275"/>
        <end position="295"/>
    </location>
</feature>
<organism evidence="9 10">
    <name type="scientific">Leucobacter albus</name>
    <dbReference type="NCBI Taxonomy" id="272210"/>
    <lineage>
        <taxon>Bacteria</taxon>
        <taxon>Bacillati</taxon>
        <taxon>Actinomycetota</taxon>
        <taxon>Actinomycetes</taxon>
        <taxon>Micrococcales</taxon>
        <taxon>Microbacteriaceae</taxon>
        <taxon>Leucobacter</taxon>
    </lineage>
</organism>
<dbReference type="InterPro" id="IPR003783">
    <property type="entry name" value="Regulatory_RecX"/>
</dbReference>
<evidence type="ECO:0000259" key="8">
    <source>
        <dbReference type="Pfam" id="PF21982"/>
    </source>
</evidence>
<dbReference type="PANTHER" id="PTHR33602:SF1">
    <property type="entry name" value="REGULATORY PROTEIN RECX FAMILY PROTEIN"/>
    <property type="match status" value="1"/>
</dbReference>
<comment type="similarity">
    <text evidence="2">Belongs to the RecX family.</text>
</comment>
<gene>
    <name evidence="9" type="ORF">ACFQ3U_00175</name>
</gene>
<proteinExistence type="inferred from homology"/>
<protein>
    <recommendedName>
        <fullName evidence="3">Regulatory protein RecX</fullName>
    </recommendedName>
</protein>
<evidence type="ECO:0000256" key="4">
    <source>
        <dbReference type="ARBA" id="ARBA00022490"/>
    </source>
</evidence>
<dbReference type="Pfam" id="PF21981">
    <property type="entry name" value="RecX_HTH3"/>
    <property type="match status" value="1"/>
</dbReference>
<evidence type="ECO:0000256" key="3">
    <source>
        <dbReference type="ARBA" id="ARBA00018111"/>
    </source>
</evidence>
<accession>A0ABW3TJA6</accession>
<keyword evidence="4" id="KW-0963">Cytoplasm</keyword>
<name>A0ABW3TJA6_9MICO</name>
<feature type="region of interest" description="Disordered" evidence="5">
    <location>
        <begin position="62"/>
        <end position="81"/>
    </location>
</feature>
<evidence type="ECO:0000313" key="10">
    <source>
        <dbReference type="Proteomes" id="UP001597181"/>
    </source>
</evidence>
<dbReference type="Proteomes" id="UP001597181">
    <property type="component" value="Unassembled WGS sequence"/>
</dbReference>
<feature type="compositionally biased region" description="Basic and acidic residues" evidence="5">
    <location>
        <begin position="9"/>
        <end position="20"/>
    </location>
</feature>
<dbReference type="EMBL" id="JBHTLY010000001">
    <property type="protein sequence ID" value="MFD1200309.1"/>
    <property type="molecule type" value="Genomic_DNA"/>
</dbReference>
<comment type="subcellular location">
    <subcellularLocation>
        <location evidence="1">Cytoplasm</location>
    </subcellularLocation>
</comment>
<feature type="domain" description="RecX first three-helical" evidence="8">
    <location>
        <begin position="137"/>
        <end position="175"/>
    </location>
</feature>
<reference evidence="10" key="1">
    <citation type="journal article" date="2019" name="Int. J. Syst. Evol. Microbiol.">
        <title>The Global Catalogue of Microorganisms (GCM) 10K type strain sequencing project: providing services to taxonomists for standard genome sequencing and annotation.</title>
        <authorList>
            <consortium name="The Broad Institute Genomics Platform"/>
            <consortium name="The Broad Institute Genome Sequencing Center for Infectious Disease"/>
            <person name="Wu L."/>
            <person name="Ma J."/>
        </authorList>
    </citation>
    <scope>NUCLEOTIDE SEQUENCE [LARGE SCALE GENOMIC DNA]</scope>
    <source>
        <strain evidence="10">CCUG 50213</strain>
    </source>
</reference>
<feature type="domain" description="RecX third three-helical" evidence="7">
    <location>
        <begin position="229"/>
        <end position="270"/>
    </location>
</feature>
<evidence type="ECO:0000259" key="6">
    <source>
        <dbReference type="Pfam" id="PF02631"/>
    </source>
</evidence>
<dbReference type="InterPro" id="IPR053925">
    <property type="entry name" value="RecX_HTH_3rd"/>
</dbReference>
<evidence type="ECO:0000313" key="9">
    <source>
        <dbReference type="EMBL" id="MFD1200309.1"/>
    </source>
</evidence>
<comment type="caution">
    <text evidence="9">The sequence shown here is derived from an EMBL/GenBank/DDBJ whole genome shotgun (WGS) entry which is preliminary data.</text>
</comment>
<evidence type="ECO:0000256" key="2">
    <source>
        <dbReference type="ARBA" id="ARBA00009695"/>
    </source>
</evidence>
<feature type="compositionally biased region" description="Polar residues" evidence="5">
    <location>
        <begin position="284"/>
        <end position="295"/>
    </location>
</feature>
<dbReference type="RefSeq" id="WP_343958384.1">
    <property type="nucleotide sequence ID" value="NZ_BAAAKZ010000003.1"/>
</dbReference>
<dbReference type="InterPro" id="IPR036388">
    <property type="entry name" value="WH-like_DNA-bd_sf"/>
</dbReference>
<evidence type="ECO:0000259" key="7">
    <source>
        <dbReference type="Pfam" id="PF21981"/>
    </source>
</evidence>
<feature type="compositionally biased region" description="Basic and acidic residues" evidence="5">
    <location>
        <begin position="27"/>
        <end position="50"/>
    </location>
</feature>
<dbReference type="InterPro" id="IPR053924">
    <property type="entry name" value="RecX_HTH_2nd"/>
</dbReference>
<dbReference type="Pfam" id="PF21982">
    <property type="entry name" value="RecX_HTH1"/>
    <property type="match status" value="1"/>
</dbReference>
<dbReference type="Gene3D" id="1.10.10.10">
    <property type="entry name" value="Winged helix-like DNA-binding domain superfamily/Winged helix DNA-binding domain"/>
    <property type="match status" value="1"/>
</dbReference>
<feature type="region of interest" description="Disordered" evidence="5">
    <location>
        <begin position="1"/>
        <end position="57"/>
    </location>
</feature>
<dbReference type="PANTHER" id="PTHR33602">
    <property type="entry name" value="REGULATORY PROTEIN RECX FAMILY PROTEIN"/>
    <property type="match status" value="1"/>
</dbReference>
<feature type="domain" description="RecX second three-helical" evidence="6">
    <location>
        <begin position="182"/>
        <end position="223"/>
    </location>
</feature>
<dbReference type="InterPro" id="IPR053926">
    <property type="entry name" value="RecX_HTH_1st"/>
</dbReference>
<dbReference type="Pfam" id="PF02631">
    <property type="entry name" value="RecX_HTH2"/>
    <property type="match status" value="1"/>
</dbReference>
<evidence type="ECO:0000256" key="5">
    <source>
        <dbReference type="SAM" id="MobiDB-lite"/>
    </source>
</evidence>
<evidence type="ECO:0000256" key="1">
    <source>
        <dbReference type="ARBA" id="ARBA00004496"/>
    </source>
</evidence>